<evidence type="ECO:0000256" key="1">
    <source>
        <dbReference type="SAM" id="MobiDB-lite"/>
    </source>
</evidence>
<gene>
    <name evidence="3" type="ORF">K8V39_03235</name>
</gene>
<proteinExistence type="predicted"/>
<sequence>MKQRLVMLALAAGCIVLAVAGALVYLGQDRKAPEITVEDTEISYTEGGDYEELLEGVTAEDNIDGDLTDQVFVDKIIQTGEDTGIVYYGVMDKHHNVGTARRTITYHLSEDGDEAVTEQTEEAEGEEEEVAGQEQAVQTEPKEEETLQPDGARPALALTSTETTIAVGTAFDPMSVVKDAVDDVDTKDSLYQRISANGTYDTNVPGTYTIQYFVTDSSGNTSDPQNFTLKVQ</sequence>
<dbReference type="Pfam" id="PF16403">
    <property type="entry name" value="Bact_surface_Ig-like"/>
    <property type="match status" value="1"/>
</dbReference>
<dbReference type="Proteomes" id="UP000813420">
    <property type="component" value="Unassembled WGS sequence"/>
</dbReference>
<reference evidence="3" key="1">
    <citation type="journal article" date="2021" name="PeerJ">
        <title>Extensive microbial diversity within the chicken gut microbiome revealed by metagenomics and culture.</title>
        <authorList>
            <person name="Gilroy R."/>
            <person name="Ravi A."/>
            <person name="Getino M."/>
            <person name="Pursley I."/>
            <person name="Horton D.L."/>
            <person name="Alikhan N.F."/>
            <person name="Baker D."/>
            <person name="Gharbi K."/>
            <person name="Hall N."/>
            <person name="Watson M."/>
            <person name="Adriaenssens E.M."/>
            <person name="Foster-Nyarko E."/>
            <person name="Jarju S."/>
            <person name="Secka A."/>
            <person name="Antonio M."/>
            <person name="Oren A."/>
            <person name="Chaudhuri R.R."/>
            <person name="La Ragione R."/>
            <person name="Hildebrand F."/>
            <person name="Pallen M.J."/>
        </authorList>
    </citation>
    <scope>NUCLEOTIDE SEQUENCE</scope>
    <source>
        <strain evidence="3">USAMLcec4-12693</strain>
    </source>
</reference>
<comment type="caution">
    <text evidence="3">The sequence shown here is derived from an EMBL/GenBank/DDBJ whole genome shotgun (WGS) entry which is preliminary data.</text>
</comment>
<dbReference type="InterPro" id="IPR013783">
    <property type="entry name" value="Ig-like_fold"/>
</dbReference>
<name>A0A9D2VWP3_9FIRM</name>
<reference evidence="3" key="2">
    <citation type="submission" date="2021-09" db="EMBL/GenBank/DDBJ databases">
        <authorList>
            <person name="Gilroy R."/>
        </authorList>
    </citation>
    <scope>NUCLEOTIDE SEQUENCE</scope>
    <source>
        <strain evidence="3">USAMLcec4-12693</strain>
    </source>
</reference>
<dbReference type="InterPro" id="IPR032179">
    <property type="entry name" value="Cry22Aa_Ig-like"/>
</dbReference>
<evidence type="ECO:0000313" key="4">
    <source>
        <dbReference type="Proteomes" id="UP000813420"/>
    </source>
</evidence>
<dbReference type="RefSeq" id="WP_277271711.1">
    <property type="nucleotide sequence ID" value="NZ_DYXE01000033.1"/>
</dbReference>
<feature type="compositionally biased region" description="Acidic residues" evidence="1">
    <location>
        <begin position="121"/>
        <end position="131"/>
    </location>
</feature>
<protein>
    <submittedName>
        <fullName evidence="3">DUF5011 domain-containing protein</fullName>
    </submittedName>
</protein>
<dbReference type="AlphaFoldDB" id="A0A9D2VWP3"/>
<organism evidence="3 4">
    <name type="scientific">Merdimonas faecis</name>
    <dbReference type="NCBI Taxonomy" id="1653435"/>
    <lineage>
        <taxon>Bacteria</taxon>
        <taxon>Bacillati</taxon>
        <taxon>Bacillota</taxon>
        <taxon>Clostridia</taxon>
        <taxon>Lachnospirales</taxon>
        <taxon>Lachnospiraceae</taxon>
        <taxon>Merdimonas</taxon>
    </lineage>
</organism>
<accession>A0A9D2VWP3</accession>
<evidence type="ECO:0000313" key="3">
    <source>
        <dbReference type="EMBL" id="HJH49259.1"/>
    </source>
</evidence>
<dbReference type="EMBL" id="DYXE01000033">
    <property type="protein sequence ID" value="HJH49259.1"/>
    <property type="molecule type" value="Genomic_DNA"/>
</dbReference>
<feature type="domain" description="Pesticidal crystal protein Cry22Aa Ig-like" evidence="2">
    <location>
        <begin position="160"/>
        <end position="222"/>
    </location>
</feature>
<feature type="region of interest" description="Disordered" evidence="1">
    <location>
        <begin position="121"/>
        <end position="149"/>
    </location>
</feature>
<dbReference type="Gene3D" id="2.60.40.10">
    <property type="entry name" value="Immunoglobulins"/>
    <property type="match status" value="2"/>
</dbReference>
<evidence type="ECO:0000259" key="2">
    <source>
        <dbReference type="Pfam" id="PF16403"/>
    </source>
</evidence>